<feature type="chain" id="PRO_5031161243" evidence="2">
    <location>
        <begin position="24"/>
        <end position="312"/>
    </location>
</feature>
<dbReference type="PANTHER" id="PTHR36842">
    <property type="entry name" value="PROTEIN TOLB HOMOLOG"/>
    <property type="match status" value="1"/>
</dbReference>
<dbReference type="AlphaFoldDB" id="A0A7W9W3N7"/>
<dbReference type="SUPFAM" id="SSF82171">
    <property type="entry name" value="DPP6 N-terminal domain-like"/>
    <property type="match status" value="1"/>
</dbReference>
<dbReference type="InterPro" id="IPR011042">
    <property type="entry name" value="6-blade_b-propeller_TolB-like"/>
</dbReference>
<evidence type="ECO:0000313" key="4">
    <source>
        <dbReference type="Proteomes" id="UP000520814"/>
    </source>
</evidence>
<proteinExistence type="inferred from homology"/>
<dbReference type="Proteomes" id="UP000520814">
    <property type="component" value="Unassembled WGS sequence"/>
</dbReference>
<protein>
    <submittedName>
        <fullName evidence="3">Tol biopolymer transport system component</fullName>
    </submittedName>
</protein>
<evidence type="ECO:0000313" key="3">
    <source>
        <dbReference type="EMBL" id="MBB6048604.1"/>
    </source>
</evidence>
<dbReference type="PANTHER" id="PTHR36842:SF1">
    <property type="entry name" value="PROTEIN TOLB"/>
    <property type="match status" value="1"/>
</dbReference>
<organism evidence="3 4">
    <name type="scientific">Armatimonas rosea</name>
    <dbReference type="NCBI Taxonomy" id="685828"/>
    <lineage>
        <taxon>Bacteria</taxon>
        <taxon>Bacillati</taxon>
        <taxon>Armatimonadota</taxon>
        <taxon>Armatimonadia</taxon>
        <taxon>Armatimonadales</taxon>
        <taxon>Armatimonadaceae</taxon>
        <taxon>Armatimonas</taxon>
    </lineage>
</organism>
<evidence type="ECO:0000256" key="1">
    <source>
        <dbReference type="ARBA" id="ARBA00009820"/>
    </source>
</evidence>
<reference evidence="3 4" key="1">
    <citation type="submission" date="2020-08" db="EMBL/GenBank/DDBJ databases">
        <title>Genomic Encyclopedia of Type Strains, Phase IV (KMG-IV): sequencing the most valuable type-strain genomes for metagenomic binning, comparative biology and taxonomic classification.</title>
        <authorList>
            <person name="Goeker M."/>
        </authorList>
    </citation>
    <scope>NUCLEOTIDE SEQUENCE [LARGE SCALE GENOMIC DNA]</scope>
    <source>
        <strain evidence="3 4">DSM 23562</strain>
    </source>
</reference>
<keyword evidence="2" id="KW-0732">Signal</keyword>
<evidence type="ECO:0000256" key="2">
    <source>
        <dbReference type="SAM" id="SignalP"/>
    </source>
</evidence>
<accession>A0A7W9W3N7</accession>
<dbReference type="Pfam" id="PF07676">
    <property type="entry name" value="PD40"/>
    <property type="match status" value="2"/>
</dbReference>
<gene>
    <name evidence="3" type="ORF">HNQ39_000366</name>
</gene>
<comment type="caution">
    <text evidence="3">The sequence shown here is derived from an EMBL/GenBank/DDBJ whole genome shotgun (WGS) entry which is preliminary data.</text>
</comment>
<feature type="signal peptide" evidence="2">
    <location>
        <begin position="1"/>
        <end position="23"/>
    </location>
</feature>
<name>A0A7W9W3N7_ARMRO</name>
<keyword evidence="4" id="KW-1185">Reference proteome</keyword>
<dbReference type="InterPro" id="IPR011659">
    <property type="entry name" value="WD40"/>
</dbReference>
<sequence>MKKYYLLTAITLLGGTFLFPAKARTPQIGKPRIPLLTDTSYVAYIRLDSVEPRIGAIKTDRSEERDLWGKRTNIGSTRYGLTFTSEGRTVFYSNTTGIYRLDRDGAPRRILDFTASQLQLSPDGRSLLGIKARATSETTEIFTAAVDGTRVTILTPPGEFETAPCWSPDGTQVLYVKRGHIWLRKASGATLREIQTPDAPIGVRDTFFGVRWSPNGRSIVAGCIAGSGSYETRICVFNPDGTGFRILPTGLKYHSGMHWSPDNRKIVFCGGDSTDGSTKYDIFMMNADGSGLVNLTQSPTVSEVEPRWLATW</sequence>
<dbReference type="Gene3D" id="2.120.10.30">
    <property type="entry name" value="TolB, C-terminal domain"/>
    <property type="match status" value="1"/>
</dbReference>
<dbReference type="EMBL" id="JACHGW010000001">
    <property type="protein sequence ID" value="MBB6048604.1"/>
    <property type="molecule type" value="Genomic_DNA"/>
</dbReference>
<comment type="similarity">
    <text evidence="1">Belongs to the TolB family.</text>
</comment>